<evidence type="ECO:0000313" key="2">
    <source>
        <dbReference type="EMBL" id="TYJ95705.1"/>
    </source>
</evidence>
<evidence type="ECO:0000256" key="1">
    <source>
        <dbReference type="SAM" id="Phobius"/>
    </source>
</evidence>
<feature type="transmembrane region" description="Helical" evidence="1">
    <location>
        <begin position="277"/>
        <end position="302"/>
    </location>
</feature>
<comment type="caution">
    <text evidence="2">The sequence shown here is derived from an EMBL/GenBank/DDBJ whole genome shotgun (WGS) entry which is preliminary data.</text>
</comment>
<keyword evidence="1" id="KW-1133">Transmembrane helix</keyword>
<proteinExistence type="predicted"/>
<organism evidence="2 3">
    <name type="scientific">Cucumis melo var. makuwa</name>
    <name type="common">Oriental melon</name>
    <dbReference type="NCBI Taxonomy" id="1194695"/>
    <lineage>
        <taxon>Eukaryota</taxon>
        <taxon>Viridiplantae</taxon>
        <taxon>Streptophyta</taxon>
        <taxon>Embryophyta</taxon>
        <taxon>Tracheophyta</taxon>
        <taxon>Spermatophyta</taxon>
        <taxon>Magnoliopsida</taxon>
        <taxon>eudicotyledons</taxon>
        <taxon>Gunneridae</taxon>
        <taxon>Pentapetalae</taxon>
        <taxon>rosids</taxon>
        <taxon>fabids</taxon>
        <taxon>Cucurbitales</taxon>
        <taxon>Cucurbitaceae</taxon>
        <taxon>Benincaseae</taxon>
        <taxon>Cucumis</taxon>
    </lineage>
</organism>
<sequence length="351" mass="40397">MKDELETIAWKGTIWDKTPIGKYQLFPHNLAMKANIWLFLMKIKLMPTRHDNTISLDKVMLLYCIMQEISVNVVLALKNYPKTTVKDGICTMASLNHMINLHKNKAGEKRLKKQNKETIHEDEDDIEEKERLVENRRDGKPFQDTFEDSLCISFALIDEVFKDPVDTALIFVGLRSKILEKVVDIPQGLMPQPTYSLELKEPLIEVEPSAMVQPSQSRQGQIWGTSTSFDPFIFCDTFLVDAKKKVSLEYEIVLRDKQCYGVMLEDKHCFKFTGYDLLIVLLLSSILLVKFILGLRVFCLLLGGSILEQVKKWVFYDVASRQEARLRSHLSVFDYWGLKGVGSESSGWVFD</sequence>
<dbReference type="AlphaFoldDB" id="A0A5D3BB37"/>
<evidence type="ECO:0000313" key="3">
    <source>
        <dbReference type="Proteomes" id="UP000321947"/>
    </source>
</evidence>
<name>A0A5D3BB37_CUCMM</name>
<reference evidence="2 3" key="1">
    <citation type="submission" date="2019-08" db="EMBL/GenBank/DDBJ databases">
        <title>Draft genome sequences of two oriental melons (Cucumis melo L. var makuwa).</title>
        <authorList>
            <person name="Kwon S.-Y."/>
        </authorList>
    </citation>
    <scope>NUCLEOTIDE SEQUENCE [LARGE SCALE GENOMIC DNA]</scope>
    <source>
        <strain evidence="3">cv. Chang Bougi</strain>
        <tissue evidence="2">Leaf</tissue>
    </source>
</reference>
<gene>
    <name evidence="2" type="ORF">E5676_scaffold282G00030</name>
</gene>
<dbReference type="EMBL" id="SSTD01020087">
    <property type="protein sequence ID" value="TYJ95705.1"/>
    <property type="molecule type" value="Genomic_DNA"/>
</dbReference>
<protein>
    <submittedName>
        <fullName evidence="2">Uncharacterized protein</fullName>
    </submittedName>
</protein>
<accession>A0A5D3BB37</accession>
<keyword evidence="1" id="KW-0812">Transmembrane</keyword>
<keyword evidence="1" id="KW-0472">Membrane</keyword>
<dbReference type="Proteomes" id="UP000321947">
    <property type="component" value="Unassembled WGS sequence"/>
</dbReference>